<evidence type="ECO:0000313" key="2">
    <source>
        <dbReference type="EMBL" id="KAG6494405.1"/>
    </source>
</evidence>
<comment type="caution">
    <text evidence="2">The sequence shown here is derived from an EMBL/GenBank/DDBJ whole genome shotgun (WGS) entry which is preliminary data.</text>
</comment>
<name>A0A8J5KV73_ZINOF</name>
<organism evidence="2 3">
    <name type="scientific">Zingiber officinale</name>
    <name type="common">Ginger</name>
    <name type="synonym">Amomum zingiber</name>
    <dbReference type="NCBI Taxonomy" id="94328"/>
    <lineage>
        <taxon>Eukaryota</taxon>
        <taxon>Viridiplantae</taxon>
        <taxon>Streptophyta</taxon>
        <taxon>Embryophyta</taxon>
        <taxon>Tracheophyta</taxon>
        <taxon>Spermatophyta</taxon>
        <taxon>Magnoliopsida</taxon>
        <taxon>Liliopsida</taxon>
        <taxon>Zingiberales</taxon>
        <taxon>Zingiberaceae</taxon>
        <taxon>Zingiber</taxon>
    </lineage>
</organism>
<accession>A0A8J5KV73</accession>
<proteinExistence type="predicted"/>
<dbReference type="EMBL" id="JACMSC010000013">
    <property type="protein sequence ID" value="KAG6494405.1"/>
    <property type="molecule type" value="Genomic_DNA"/>
</dbReference>
<feature type="compositionally biased region" description="Basic and acidic residues" evidence="1">
    <location>
        <begin position="76"/>
        <end position="90"/>
    </location>
</feature>
<sequence length="172" mass="19388">MRARFTHSPSTAPIRTSEFAIADRIALSLFDGEAAAEEASPFWRWQRKDPGWVEGEQRQVRQAGADRSAAAAARKRSGDADRSREDKRTGGAESTDPAAATRTCWWPFRSSLTIWSSNCSSYFGRSSFLIPQSDSNFRKSRACSWHFDPNIKALVLRSSRPLLRKQIVLYLC</sequence>
<gene>
    <name evidence="2" type="ORF">ZIOFF_049430</name>
</gene>
<keyword evidence="3" id="KW-1185">Reference proteome</keyword>
<feature type="region of interest" description="Disordered" evidence="1">
    <location>
        <begin position="53"/>
        <end position="96"/>
    </location>
</feature>
<dbReference type="Proteomes" id="UP000734854">
    <property type="component" value="Unassembled WGS sequence"/>
</dbReference>
<feature type="compositionally biased region" description="Low complexity" evidence="1">
    <location>
        <begin position="63"/>
        <end position="72"/>
    </location>
</feature>
<reference evidence="2 3" key="1">
    <citation type="submission" date="2020-08" db="EMBL/GenBank/DDBJ databases">
        <title>Plant Genome Project.</title>
        <authorList>
            <person name="Zhang R.-G."/>
        </authorList>
    </citation>
    <scope>NUCLEOTIDE SEQUENCE [LARGE SCALE GENOMIC DNA]</scope>
    <source>
        <tissue evidence="2">Rhizome</tissue>
    </source>
</reference>
<evidence type="ECO:0000313" key="3">
    <source>
        <dbReference type="Proteomes" id="UP000734854"/>
    </source>
</evidence>
<evidence type="ECO:0000256" key="1">
    <source>
        <dbReference type="SAM" id="MobiDB-lite"/>
    </source>
</evidence>
<dbReference type="AlphaFoldDB" id="A0A8J5KV73"/>
<protein>
    <submittedName>
        <fullName evidence="2">Uncharacterized protein</fullName>
    </submittedName>
</protein>